<dbReference type="EMBL" id="JAEVHM010000209">
    <property type="protein sequence ID" value="MBM0235108.1"/>
    <property type="molecule type" value="Genomic_DNA"/>
</dbReference>
<sequence length="366" mass="40594">MTDAWRRAEALGWQTRVEQGRRLSYAERCATGRAQARAVFDITPLHRGDTAAQTAHVPAALTILAELLDHARTLLTEAQDRVDELDARAGGWVDYHERVRRHQIRQAVVAVRDHARDQALNFRTPHTVSQGMSVYSSSSRGLLISPSIASAPSWNRQSRRKDGASRSSTRSGVDLGPARSHPVQRPRPAQRPGGASRRARPRPEWSGWAYDLARAVQGRWMWLRRAPLPRVAATLGAALGPDWTAEALDAWVRGARTRPLLAEPDNPTAYLRALLDEAMTGPAEPPYPTRRHAEHRRALVVEQAQEQQERRRAVREAQRHNRGPVAPGRRSAAAEAALASVRARTPGHLRRADRAALLDAPPLADC</sequence>
<feature type="region of interest" description="Disordered" evidence="1">
    <location>
        <begin position="303"/>
        <end position="338"/>
    </location>
</feature>
<name>A0ABS1Y0U6_9ACTN</name>
<comment type="caution">
    <text evidence="2">The sequence shown here is derived from an EMBL/GenBank/DDBJ whole genome shotgun (WGS) entry which is preliminary data.</text>
</comment>
<feature type="compositionally biased region" description="Low complexity" evidence="1">
    <location>
        <begin position="186"/>
        <end position="196"/>
    </location>
</feature>
<feature type="compositionally biased region" description="Low complexity" evidence="1">
    <location>
        <begin position="326"/>
        <end position="338"/>
    </location>
</feature>
<feature type="non-terminal residue" evidence="2">
    <location>
        <position position="366"/>
    </location>
</feature>
<proteinExistence type="predicted"/>
<reference evidence="2 3" key="1">
    <citation type="submission" date="2021-01" db="EMBL/GenBank/DDBJ databases">
        <title>Draft genome sequence of Micromonospora sp. strain STR1_7.</title>
        <authorList>
            <person name="Karlyshev A."/>
            <person name="Jawad R."/>
        </authorList>
    </citation>
    <scope>NUCLEOTIDE SEQUENCE [LARGE SCALE GENOMIC DNA]</scope>
    <source>
        <strain evidence="2 3">STR1-7</strain>
    </source>
</reference>
<feature type="compositionally biased region" description="Basic and acidic residues" evidence="1">
    <location>
        <begin position="307"/>
        <end position="319"/>
    </location>
</feature>
<dbReference type="Proteomes" id="UP000601027">
    <property type="component" value="Unassembled WGS sequence"/>
</dbReference>
<organism evidence="2 3">
    <name type="scientific">Micromonospora parastrephiae</name>
    <dbReference type="NCBI Taxonomy" id="2806101"/>
    <lineage>
        <taxon>Bacteria</taxon>
        <taxon>Bacillati</taxon>
        <taxon>Actinomycetota</taxon>
        <taxon>Actinomycetes</taxon>
        <taxon>Micromonosporales</taxon>
        <taxon>Micromonosporaceae</taxon>
        <taxon>Micromonospora</taxon>
    </lineage>
</organism>
<evidence type="ECO:0000256" key="1">
    <source>
        <dbReference type="SAM" id="MobiDB-lite"/>
    </source>
</evidence>
<gene>
    <name evidence="2" type="ORF">JNW91_26880</name>
</gene>
<feature type="region of interest" description="Disordered" evidence="1">
    <location>
        <begin position="153"/>
        <end position="202"/>
    </location>
</feature>
<accession>A0ABS1Y0U6</accession>
<protein>
    <submittedName>
        <fullName evidence="2">Uncharacterized protein</fullName>
    </submittedName>
</protein>
<keyword evidence="3" id="KW-1185">Reference proteome</keyword>
<evidence type="ECO:0000313" key="2">
    <source>
        <dbReference type="EMBL" id="MBM0235108.1"/>
    </source>
</evidence>
<evidence type="ECO:0000313" key="3">
    <source>
        <dbReference type="Proteomes" id="UP000601027"/>
    </source>
</evidence>